<dbReference type="InterPro" id="IPR050833">
    <property type="entry name" value="Poly_Biosynth_Transport"/>
</dbReference>
<feature type="transmembrane region" description="Helical" evidence="6">
    <location>
        <begin position="42"/>
        <end position="63"/>
    </location>
</feature>
<evidence type="ECO:0000256" key="6">
    <source>
        <dbReference type="SAM" id="Phobius"/>
    </source>
</evidence>
<dbReference type="RefSeq" id="WP_029445086.1">
    <property type="nucleotide sequence ID" value="NZ_CP009976.1"/>
</dbReference>
<feature type="transmembrane region" description="Helical" evidence="6">
    <location>
        <begin position="155"/>
        <end position="178"/>
    </location>
</feature>
<keyword evidence="5 6" id="KW-0472">Membrane</keyword>
<name>A0AAU8RMH9_9FLAO</name>
<dbReference type="GeneID" id="78059786"/>
<accession>A0AAU8RMH9</accession>
<feature type="transmembrane region" description="Helical" evidence="6">
    <location>
        <begin position="184"/>
        <end position="201"/>
    </location>
</feature>
<evidence type="ECO:0000313" key="8">
    <source>
        <dbReference type="Proteomes" id="UP000030786"/>
    </source>
</evidence>
<dbReference type="Proteomes" id="UP000030786">
    <property type="component" value="Chromosome"/>
</dbReference>
<dbReference type="KEGG" id="cbat:M666_03440"/>
<organism evidence="7 8">
    <name type="scientific">Cellulophaga baltica 18</name>
    <dbReference type="NCBI Taxonomy" id="1348584"/>
    <lineage>
        <taxon>Bacteria</taxon>
        <taxon>Pseudomonadati</taxon>
        <taxon>Bacteroidota</taxon>
        <taxon>Flavobacteriia</taxon>
        <taxon>Flavobacteriales</taxon>
        <taxon>Flavobacteriaceae</taxon>
        <taxon>Cellulophaga</taxon>
    </lineage>
</organism>
<dbReference type="GO" id="GO:0005886">
    <property type="term" value="C:plasma membrane"/>
    <property type="evidence" value="ECO:0007669"/>
    <property type="project" value="UniProtKB-SubCell"/>
</dbReference>
<evidence type="ECO:0000256" key="5">
    <source>
        <dbReference type="ARBA" id="ARBA00023136"/>
    </source>
</evidence>
<dbReference type="AlphaFoldDB" id="A0AAU8RMH9"/>
<comment type="subcellular location">
    <subcellularLocation>
        <location evidence="1">Cell membrane</location>
        <topology evidence="1">Multi-pass membrane protein</topology>
    </subcellularLocation>
</comment>
<proteinExistence type="predicted"/>
<keyword evidence="3 6" id="KW-0812">Transmembrane</keyword>
<feature type="transmembrane region" description="Helical" evidence="6">
    <location>
        <begin position="123"/>
        <end position="143"/>
    </location>
</feature>
<sequence length="514" mass="57658">MDQAKRVAKNTGFLYARMAITVFISLYTTRLILAALGATDFGIFNLVAGAIAMLAFLNSAMALATQRFMSYAEGKGDFDAQVGIFNVSIVLHLIIAVLVVLFMEGAGYFLFDGILEIPENRLYAAKFIFQCMVLSTFIGIISVPYDAVINAHENMFLVAILGIVEALIKLAIALYVTTTGFDKLISYGLLMAVMTIILLIIRRVYCHLKYEEVKINVRKYYSKALFKEMGNFAGWTFLGSSTSIISFYGQGLVLNMFFGPRVNAAHGISNQVSGQLGAFSTTMLKALNPVIAKSEGAGNRATMLKMTEMGSKVSFFLLLILYVPVLIEMPYIFNLWLKEVPEYTIIFCRLLLIKNLIQQLFVSVDTSIRAVGNIRGFQISSAIASIFPLLICAGLFTIELPAYYLYIVFMLHAVINAYIILYFANKHCDLQYKPFMQNVVVRCFTTFILMAGCSLIPLFFMDEGFIRLITIGVLSFITYILFIWNIGFGKKEKEWIMPLLLSFISTIKNKIFRK</sequence>
<evidence type="ECO:0000256" key="4">
    <source>
        <dbReference type="ARBA" id="ARBA00022989"/>
    </source>
</evidence>
<evidence type="ECO:0000313" key="7">
    <source>
        <dbReference type="EMBL" id="AIZ40712.1"/>
    </source>
</evidence>
<evidence type="ECO:0000256" key="2">
    <source>
        <dbReference type="ARBA" id="ARBA00022475"/>
    </source>
</evidence>
<feature type="transmembrane region" description="Helical" evidence="6">
    <location>
        <begin position="439"/>
        <end position="460"/>
    </location>
</feature>
<feature type="transmembrane region" description="Helical" evidence="6">
    <location>
        <begin position="12"/>
        <end position="36"/>
    </location>
</feature>
<reference evidence="7 8" key="1">
    <citation type="journal article" date="2014" name="Environ. Microbiol.">
        <title>Contrasting genomic patterns and infection strategies of two co-existing Bacteroidetes podovirus genera.</title>
        <authorList>
            <person name="Holmfeldt K."/>
            <person name="Howard-Varona C."/>
            <person name="Solonenko N."/>
            <person name="Sullivan M.B."/>
        </authorList>
    </citation>
    <scope>NUCLEOTIDE SEQUENCE [LARGE SCALE GENOMIC DNA]</scope>
    <source>
        <strain evidence="7 8">18</strain>
    </source>
</reference>
<evidence type="ECO:0000256" key="3">
    <source>
        <dbReference type="ARBA" id="ARBA00022692"/>
    </source>
</evidence>
<feature type="transmembrane region" description="Helical" evidence="6">
    <location>
        <begin position="313"/>
        <end position="337"/>
    </location>
</feature>
<feature type="transmembrane region" description="Helical" evidence="6">
    <location>
        <begin position="466"/>
        <end position="488"/>
    </location>
</feature>
<evidence type="ECO:0000256" key="1">
    <source>
        <dbReference type="ARBA" id="ARBA00004651"/>
    </source>
</evidence>
<protein>
    <submittedName>
        <fullName evidence="7">Flippase</fullName>
    </submittedName>
</protein>
<feature type="transmembrane region" description="Helical" evidence="6">
    <location>
        <begin position="376"/>
        <end position="397"/>
    </location>
</feature>
<dbReference type="PANTHER" id="PTHR30250">
    <property type="entry name" value="PST FAMILY PREDICTED COLANIC ACID TRANSPORTER"/>
    <property type="match status" value="1"/>
</dbReference>
<dbReference type="EMBL" id="CP009976">
    <property type="protein sequence ID" value="AIZ40712.1"/>
    <property type="molecule type" value="Genomic_DNA"/>
</dbReference>
<feature type="transmembrane region" description="Helical" evidence="6">
    <location>
        <begin position="403"/>
        <end position="424"/>
    </location>
</feature>
<keyword evidence="2" id="KW-1003">Cell membrane</keyword>
<feature type="transmembrane region" description="Helical" evidence="6">
    <location>
        <begin position="84"/>
        <end position="111"/>
    </location>
</feature>
<keyword evidence="4 6" id="KW-1133">Transmembrane helix</keyword>
<dbReference type="PANTHER" id="PTHR30250:SF26">
    <property type="entry name" value="PSMA PROTEIN"/>
    <property type="match status" value="1"/>
</dbReference>
<gene>
    <name evidence="7" type="ORF">M666_03440</name>
</gene>